<evidence type="ECO:0000256" key="7">
    <source>
        <dbReference type="ARBA" id="ARBA00019179"/>
    </source>
</evidence>
<keyword evidence="9 14" id="KW-0540">Nuclease</keyword>
<protein>
    <recommendedName>
        <fullName evidence="7 14">Ribonuclease HII</fullName>
        <shortName evidence="14">RNase HII</shortName>
        <ecNumber evidence="6 14">3.1.26.4</ecNumber>
    </recommendedName>
</protein>
<comment type="cofactor">
    <cofactor evidence="2">
        <name>Mg(2+)</name>
        <dbReference type="ChEBI" id="CHEBI:18420"/>
    </cofactor>
</comment>
<dbReference type="GO" id="GO:0005737">
    <property type="term" value="C:cytoplasm"/>
    <property type="evidence" value="ECO:0007669"/>
    <property type="project" value="UniProtKB-SubCell"/>
</dbReference>
<comment type="caution">
    <text evidence="18">The sequence shown here is derived from an EMBL/GenBank/DDBJ whole genome shotgun (WGS) entry which is preliminary data.</text>
</comment>
<dbReference type="Gene3D" id="3.30.420.10">
    <property type="entry name" value="Ribonuclease H-like superfamily/Ribonuclease H"/>
    <property type="match status" value="1"/>
</dbReference>
<feature type="domain" description="RNase H type-2" evidence="17">
    <location>
        <begin position="18"/>
        <end position="214"/>
    </location>
</feature>
<evidence type="ECO:0000256" key="11">
    <source>
        <dbReference type="ARBA" id="ARBA00022759"/>
    </source>
</evidence>
<dbReference type="PATRIC" id="fig|1619033.3.peg.827"/>
<evidence type="ECO:0000256" key="2">
    <source>
        <dbReference type="ARBA" id="ARBA00001946"/>
    </source>
</evidence>
<dbReference type="NCBIfam" id="NF000595">
    <property type="entry name" value="PRK00015.1-3"/>
    <property type="match status" value="1"/>
</dbReference>
<dbReference type="PROSITE" id="PS51975">
    <property type="entry name" value="RNASE_H_2"/>
    <property type="match status" value="1"/>
</dbReference>
<keyword evidence="12 14" id="KW-0378">Hydrolase</keyword>
<reference evidence="18 19" key="1">
    <citation type="journal article" date="2015" name="Nature">
        <title>rRNA introns, odd ribosomes, and small enigmatic genomes across a large radiation of phyla.</title>
        <authorList>
            <person name="Brown C.T."/>
            <person name="Hug L.A."/>
            <person name="Thomas B.C."/>
            <person name="Sharon I."/>
            <person name="Castelle C.J."/>
            <person name="Singh A."/>
            <person name="Wilkins M.J."/>
            <person name="Williams K.H."/>
            <person name="Banfield J.F."/>
        </authorList>
    </citation>
    <scope>NUCLEOTIDE SEQUENCE [LARGE SCALE GENOMIC DNA]</scope>
</reference>
<evidence type="ECO:0000313" key="19">
    <source>
        <dbReference type="Proteomes" id="UP000034072"/>
    </source>
</evidence>
<evidence type="ECO:0000256" key="13">
    <source>
        <dbReference type="ARBA" id="ARBA00023211"/>
    </source>
</evidence>
<evidence type="ECO:0000256" key="15">
    <source>
        <dbReference type="PROSITE-ProRule" id="PRU01319"/>
    </source>
</evidence>
<evidence type="ECO:0000256" key="12">
    <source>
        <dbReference type="ARBA" id="ARBA00022801"/>
    </source>
</evidence>
<feature type="binding site" evidence="14 15">
    <location>
        <position position="25"/>
    </location>
    <ligand>
        <name>a divalent metal cation</name>
        <dbReference type="ChEBI" id="CHEBI:60240"/>
    </ligand>
</feature>
<proteinExistence type="inferred from homology"/>
<accession>A0A0G0QHD9</accession>
<dbReference type="GO" id="GO:0006298">
    <property type="term" value="P:mismatch repair"/>
    <property type="evidence" value="ECO:0007669"/>
    <property type="project" value="TreeGrafter"/>
</dbReference>
<comment type="cofactor">
    <cofactor evidence="14 15">
        <name>Mn(2+)</name>
        <dbReference type="ChEBI" id="CHEBI:29035"/>
    </cofactor>
    <cofactor evidence="14 15">
        <name>Mg(2+)</name>
        <dbReference type="ChEBI" id="CHEBI:18420"/>
    </cofactor>
    <text evidence="14 15">Manganese or magnesium. Binds 1 divalent metal ion per monomer in the absence of substrate. May bind a second metal ion after substrate binding.</text>
</comment>
<dbReference type="PANTHER" id="PTHR10954:SF18">
    <property type="entry name" value="RIBONUCLEASE HII"/>
    <property type="match status" value="1"/>
</dbReference>
<evidence type="ECO:0000256" key="5">
    <source>
        <dbReference type="ARBA" id="ARBA00007383"/>
    </source>
</evidence>
<dbReference type="SUPFAM" id="SSF53098">
    <property type="entry name" value="Ribonuclease H-like"/>
    <property type="match status" value="1"/>
</dbReference>
<dbReference type="Proteomes" id="UP000034072">
    <property type="component" value="Unassembled WGS sequence"/>
</dbReference>
<evidence type="ECO:0000256" key="1">
    <source>
        <dbReference type="ARBA" id="ARBA00000077"/>
    </source>
</evidence>
<comment type="catalytic activity">
    <reaction evidence="1 14 15 16">
        <text>Endonucleolytic cleavage to 5'-phosphomonoester.</text>
        <dbReference type="EC" id="3.1.26.4"/>
    </reaction>
</comment>
<keyword evidence="10 14" id="KW-0479">Metal-binding</keyword>
<dbReference type="Pfam" id="PF01351">
    <property type="entry name" value="RNase_HII"/>
    <property type="match status" value="1"/>
</dbReference>
<dbReference type="EMBL" id="LBXZ01000013">
    <property type="protein sequence ID" value="KKR39779.1"/>
    <property type="molecule type" value="Genomic_DNA"/>
</dbReference>
<comment type="similarity">
    <text evidence="5 14 16">Belongs to the RNase HII family.</text>
</comment>
<dbReference type="HAMAP" id="MF_00052_B">
    <property type="entry name" value="RNase_HII_B"/>
    <property type="match status" value="1"/>
</dbReference>
<evidence type="ECO:0000256" key="16">
    <source>
        <dbReference type="RuleBase" id="RU003515"/>
    </source>
</evidence>
<dbReference type="GO" id="GO:0003723">
    <property type="term" value="F:RNA binding"/>
    <property type="evidence" value="ECO:0007669"/>
    <property type="project" value="UniProtKB-UniRule"/>
</dbReference>
<evidence type="ECO:0000256" key="3">
    <source>
        <dbReference type="ARBA" id="ARBA00004065"/>
    </source>
</evidence>
<dbReference type="CDD" id="cd07182">
    <property type="entry name" value="RNase_HII_bacteria_HII_like"/>
    <property type="match status" value="1"/>
</dbReference>
<name>A0A0G0QHD9_9BACT</name>
<evidence type="ECO:0000256" key="14">
    <source>
        <dbReference type="HAMAP-Rule" id="MF_00052"/>
    </source>
</evidence>
<dbReference type="AlphaFoldDB" id="A0A0G0QHD9"/>
<dbReference type="GO" id="GO:0032299">
    <property type="term" value="C:ribonuclease H2 complex"/>
    <property type="evidence" value="ECO:0007669"/>
    <property type="project" value="TreeGrafter"/>
</dbReference>
<evidence type="ECO:0000256" key="6">
    <source>
        <dbReference type="ARBA" id="ARBA00012180"/>
    </source>
</evidence>
<gene>
    <name evidence="14" type="primary">rnhB</name>
    <name evidence="18" type="ORF">UT75_C0013G0016</name>
</gene>
<dbReference type="PANTHER" id="PTHR10954">
    <property type="entry name" value="RIBONUCLEASE H2 SUBUNIT A"/>
    <property type="match status" value="1"/>
</dbReference>
<dbReference type="GO" id="GO:0043137">
    <property type="term" value="P:DNA replication, removal of RNA primer"/>
    <property type="evidence" value="ECO:0007669"/>
    <property type="project" value="TreeGrafter"/>
</dbReference>
<feature type="binding site" evidence="14 15">
    <location>
        <position position="131"/>
    </location>
    <ligand>
        <name>a divalent metal cation</name>
        <dbReference type="ChEBI" id="CHEBI:60240"/>
    </ligand>
</feature>
<comment type="subcellular location">
    <subcellularLocation>
        <location evidence="4 14">Cytoplasm</location>
    </subcellularLocation>
</comment>
<evidence type="ECO:0000256" key="9">
    <source>
        <dbReference type="ARBA" id="ARBA00022722"/>
    </source>
</evidence>
<evidence type="ECO:0000313" key="18">
    <source>
        <dbReference type="EMBL" id="KKR39779.1"/>
    </source>
</evidence>
<dbReference type="GO" id="GO:0004523">
    <property type="term" value="F:RNA-DNA hybrid ribonuclease activity"/>
    <property type="evidence" value="ECO:0007669"/>
    <property type="project" value="UniProtKB-UniRule"/>
</dbReference>
<comment type="function">
    <text evidence="3 14 16">Endonuclease that specifically degrades the RNA of RNA-DNA hybrids.</text>
</comment>
<keyword evidence="8 14" id="KW-0963">Cytoplasm</keyword>
<evidence type="ECO:0000259" key="17">
    <source>
        <dbReference type="PROSITE" id="PS51975"/>
    </source>
</evidence>
<dbReference type="InterPro" id="IPR036397">
    <property type="entry name" value="RNaseH_sf"/>
</dbReference>
<keyword evidence="13 14" id="KW-0464">Manganese</keyword>
<organism evidence="18 19">
    <name type="scientific">Candidatus Yanofskybacteria bacterium GW2011_GWE2_40_11</name>
    <dbReference type="NCBI Taxonomy" id="1619033"/>
    <lineage>
        <taxon>Bacteria</taxon>
        <taxon>Candidatus Yanofskyibacteriota</taxon>
    </lineage>
</organism>
<dbReference type="InterPro" id="IPR001352">
    <property type="entry name" value="RNase_HII/HIII"/>
</dbReference>
<evidence type="ECO:0000256" key="8">
    <source>
        <dbReference type="ARBA" id="ARBA00022490"/>
    </source>
</evidence>
<sequence length="214" mass="24050">MQSPNENIERKYLKSGYGQVIGIDEVGMGCLAGPVVVCAVYFDKKFYATKLTSLLGVNDSKKLSAKKREEIVTELIGNKLFRYKVCSCQPKTIDKLNIHKASKLAMKRAVEAVAKDAFVQRRPLQVIALVDGPHRIPNLRIDQRAIIKGDQKVFVIACASIIAKVYRDKMMAKYAIKYPNYGFEIHKGYGTKQHYAQLASIGPCAIHRKSFRLI</sequence>
<dbReference type="InterPro" id="IPR024567">
    <property type="entry name" value="RNase_HII/HIII_dom"/>
</dbReference>
<dbReference type="EC" id="3.1.26.4" evidence="6 14"/>
<keyword evidence="11 14" id="KW-0255">Endonuclease</keyword>
<dbReference type="InterPro" id="IPR022898">
    <property type="entry name" value="RNase_HII"/>
</dbReference>
<feature type="binding site" evidence="14 15">
    <location>
        <position position="24"/>
    </location>
    <ligand>
        <name>a divalent metal cation</name>
        <dbReference type="ChEBI" id="CHEBI:60240"/>
    </ligand>
</feature>
<evidence type="ECO:0000256" key="10">
    <source>
        <dbReference type="ARBA" id="ARBA00022723"/>
    </source>
</evidence>
<dbReference type="InterPro" id="IPR012337">
    <property type="entry name" value="RNaseH-like_sf"/>
</dbReference>
<dbReference type="GO" id="GO:0030145">
    <property type="term" value="F:manganese ion binding"/>
    <property type="evidence" value="ECO:0007669"/>
    <property type="project" value="UniProtKB-UniRule"/>
</dbReference>
<evidence type="ECO:0000256" key="4">
    <source>
        <dbReference type="ARBA" id="ARBA00004496"/>
    </source>
</evidence>